<dbReference type="InterPro" id="IPR000515">
    <property type="entry name" value="MetI-like"/>
</dbReference>
<dbReference type="AlphaFoldDB" id="A0A512DWQ5"/>
<keyword evidence="3" id="KW-1003">Cell membrane</keyword>
<protein>
    <submittedName>
        <fullName evidence="9">ABC transporter permease</fullName>
    </submittedName>
</protein>
<evidence type="ECO:0000259" key="8">
    <source>
        <dbReference type="PROSITE" id="PS50928"/>
    </source>
</evidence>
<feature type="transmembrane region" description="Helical" evidence="7">
    <location>
        <begin position="537"/>
        <end position="562"/>
    </location>
</feature>
<organism evidence="9 10">
    <name type="scientific">Skermanella aerolata</name>
    <dbReference type="NCBI Taxonomy" id="393310"/>
    <lineage>
        <taxon>Bacteria</taxon>
        <taxon>Pseudomonadati</taxon>
        <taxon>Pseudomonadota</taxon>
        <taxon>Alphaproteobacteria</taxon>
        <taxon>Rhodospirillales</taxon>
        <taxon>Azospirillaceae</taxon>
        <taxon>Skermanella</taxon>
    </lineage>
</organism>
<feature type="transmembrane region" description="Helical" evidence="7">
    <location>
        <begin position="219"/>
        <end position="241"/>
    </location>
</feature>
<feature type="transmembrane region" description="Helical" evidence="7">
    <location>
        <begin position="67"/>
        <end position="96"/>
    </location>
</feature>
<dbReference type="PANTHER" id="PTHR30183:SF6">
    <property type="entry name" value="INNER MEMBRANE ABC TRANSPORTER PERMEASE PROTEIN YNJC"/>
    <property type="match status" value="1"/>
</dbReference>
<name>A0A512DWQ5_9PROT</name>
<feature type="transmembrane region" description="Helical" evidence="7">
    <location>
        <begin position="261"/>
        <end position="286"/>
    </location>
</feature>
<dbReference type="InterPro" id="IPR035906">
    <property type="entry name" value="MetI-like_sf"/>
</dbReference>
<feature type="transmembrane region" description="Helical" evidence="7">
    <location>
        <begin position="487"/>
        <end position="508"/>
    </location>
</feature>
<accession>A0A512DWQ5</accession>
<keyword evidence="10" id="KW-1185">Reference proteome</keyword>
<feature type="transmembrane region" description="Helical" evidence="7">
    <location>
        <begin position="108"/>
        <end position="129"/>
    </location>
</feature>
<dbReference type="EMBL" id="BJYZ01000024">
    <property type="protein sequence ID" value="GEO40899.1"/>
    <property type="molecule type" value="Genomic_DNA"/>
</dbReference>
<gene>
    <name evidence="9" type="ORF">SAE02_50470</name>
</gene>
<reference evidence="9 10" key="1">
    <citation type="submission" date="2019-07" db="EMBL/GenBank/DDBJ databases">
        <title>Whole genome shotgun sequence of Skermanella aerolata NBRC 106429.</title>
        <authorList>
            <person name="Hosoyama A."/>
            <person name="Uohara A."/>
            <person name="Ohji S."/>
            <person name="Ichikawa N."/>
        </authorList>
    </citation>
    <scope>NUCLEOTIDE SEQUENCE [LARGE SCALE GENOMIC DNA]</scope>
    <source>
        <strain evidence="9 10">NBRC 106429</strain>
    </source>
</reference>
<evidence type="ECO:0000256" key="4">
    <source>
        <dbReference type="ARBA" id="ARBA00022692"/>
    </source>
</evidence>
<dbReference type="Pfam" id="PF00528">
    <property type="entry name" value="BPD_transp_1"/>
    <property type="match status" value="1"/>
</dbReference>
<keyword evidence="4 7" id="KW-0812">Transmembrane</keyword>
<comment type="caution">
    <text evidence="9">The sequence shown here is derived from an EMBL/GenBank/DDBJ whole genome shotgun (WGS) entry which is preliminary data.</text>
</comment>
<dbReference type="PANTHER" id="PTHR30183">
    <property type="entry name" value="MOLYBDENUM TRANSPORT SYSTEM PERMEASE PROTEIN MODB"/>
    <property type="match status" value="1"/>
</dbReference>
<dbReference type="SUPFAM" id="SSF161098">
    <property type="entry name" value="MetI-like"/>
    <property type="match status" value="2"/>
</dbReference>
<dbReference type="GO" id="GO:0005886">
    <property type="term" value="C:plasma membrane"/>
    <property type="evidence" value="ECO:0007669"/>
    <property type="project" value="UniProtKB-SubCell"/>
</dbReference>
<evidence type="ECO:0000313" key="9">
    <source>
        <dbReference type="EMBL" id="GEO40899.1"/>
    </source>
</evidence>
<keyword evidence="2 7" id="KW-0813">Transport</keyword>
<evidence type="ECO:0000256" key="7">
    <source>
        <dbReference type="RuleBase" id="RU363032"/>
    </source>
</evidence>
<keyword evidence="6 7" id="KW-0472">Membrane</keyword>
<dbReference type="Proteomes" id="UP000321523">
    <property type="component" value="Unassembled WGS sequence"/>
</dbReference>
<dbReference type="GO" id="GO:0055085">
    <property type="term" value="P:transmembrane transport"/>
    <property type="evidence" value="ECO:0007669"/>
    <property type="project" value="InterPro"/>
</dbReference>
<evidence type="ECO:0000256" key="3">
    <source>
        <dbReference type="ARBA" id="ARBA00022475"/>
    </source>
</evidence>
<feature type="transmembrane region" description="Helical" evidence="7">
    <location>
        <begin position="405"/>
        <end position="429"/>
    </location>
</feature>
<proteinExistence type="inferred from homology"/>
<comment type="subcellular location">
    <subcellularLocation>
        <location evidence="1 7">Cell membrane</location>
        <topology evidence="1 7">Multi-pass membrane protein</topology>
    </subcellularLocation>
</comment>
<evidence type="ECO:0000256" key="2">
    <source>
        <dbReference type="ARBA" id="ARBA00022448"/>
    </source>
</evidence>
<feature type="transmembrane region" description="Helical" evidence="7">
    <location>
        <begin position="158"/>
        <end position="182"/>
    </location>
</feature>
<sequence length="570" mass="60385">MASAAGRRRRRWSALGLVPPLTLALFLGPIAGGLIGTWAPAFGILPALGGTEPSLGPWRALLEAPGLAAAVLLSAGTGLGATLLSVGIALWFCAAWHGTRVFSGLRRLLAPLLALPHAAFAIGFAFLIAPSGWLARLLSPWATGWTWPPDLGTVNDPMGLALVLGLVVKEVPFLLLMTFAALNQVRADRTLTVARTMGYGPVTAWGKTVLPLVYPQLRLPVYAVLAFSASVVDMALILGPGTPPTLAVLVLRWFSDPDLAMRYQAAAGACLQLVLAGALIALWRLGEVIAGRIGRRWAVSGRRGGTGAVARSVSAVLAAGIVLVAMGASAGLGLWSVAERWRFPDALPAAWSWETWTRALPHLAGPAWTTLSAGVASAGVALVLVLGCLENEQRARLRPSARGLWLLYLPLLVPQIGFLFGAQVLLVSAGLNGTWIALVWSHLLFVLPYVFLALADPWRALDERYARSALCLGATPWRVFWRVRLPLLLRPVLGAAAIGFSVSVAQYLPTQFAGAGRLPTLTTEAIGLAAGSDRRLIGVYGFAQAALPLIVFALALALPAAVDRVRRWRR</sequence>
<feature type="transmembrane region" description="Helical" evidence="7">
    <location>
        <begin position="367"/>
        <end position="389"/>
    </location>
</feature>
<feature type="transmembrane region" description="Helical" evidence="7">
    <location>
        <begin position="312"/>
        <end position="338"/>
    </location>
</feature>
<feature type="domain" description="ABC transmembrane type-1" evidence="8">
    <location>
        <begin position="67"/>
        <end position="284"/>
    </location>
</feature>
<evidence type="ECO:0000256" key="1">
    <source>
        <dbReference type="ARBA" id="ARBA00004651"/>
    </source>
</evidence>
<dbReference type="PROSITE" id="PS50928">
    <property type="entry name" value="ABC_TM1"/>
    <property type="match status" value="2"/>
</dbReference>
<feature type="transmembrane region" description="Helical" evidence="7">
    <location>
        <begin position="435"/>
        <end position="455"/>
    </location>
</feature>
<keyword evidence="5 7" id="KW-1133">Transmembrane helix</keyword>
<comment type="similarity">
    <text evidence="7">Belongs to the binding-protein-dependent transport system permease family.</text>
</comment>
<evidence type="ECO:0000313" key="10">
    <source>
        <dbReference type="Proteomes" id="UP000321523"/>
    </source>
</evidence>
<dbReference type="Gene3D" id="1.10.3720.10">
    <property type="entry name" value="MetI-like"/>
    <property type="match status" value="2"/>
</dbReference>
<feature type="domain" description="ABC transmembrane type-1" evidence="8">
    <location>
        <begin position="369"/>
        <end position="558"/>
    </location>
</feature>
<evidence type="ECO:0000256" key="6">
    <source>
        <dbReference type="ARBA" id="ARBA00023136"/>
    </source>
</evidence>
<evidence type="ECO:0000256" key="5">
    <source>
        <dbReference type="ARBA" id="ARBA00022989"/>
    </source>
</evidence>